<evidence type="ECO:0000313" key="4">
    <source>
        <dbReference type="Proteomes" id="UP000247483"/>
    </source>
</evidence>
<dbReference type="CDD" id="cd10456">
    <property type="entry name" value="GIY-YIG_UPF0213"/>
    <property type="match status" value="1"/>
</dbReference>
<accession>A0A2V4E357</accession>
<evidence type="ECO:0000313" key="3">
    <source>
        <dbReference type="EMBL" id="PXZ05591.1"/>
    </source>
</evidence>
<organism evidence="3 4">
    <name type="scientific">Gilliamella apicola</name>
    <dbReference type="NCBI Taxonomy" id="1196095"/>
    <lineage>
        <taxon>Bacteria</taxon>
        <taxon>Pseudomonadati</taxon>
        <taxon>Pseudomonadota</taxon>
        <taxon>Gammaproteobacteria</taxon>
        <taxon>Orbales</taxon>
        <taxon>Orbaceae</taxon>
        <taxon>Gilliamella</taxon>
    </lineage>
</organism>
<dbReference type="SUPFAM" id="SSF82771">
    <property type="entry name" value="GIY-YIG endonuclease"/>
    <property type="match status" value="1"/>
</dbReference>
<evidence type="ECO:0000256" key="1">
    <source>
        <dbReference type="ARBA" id="ARBA00007435"/>
    </source>
</evidence>
<evidence type="ECO:0000259" key="2">
    <source>
        <dbReference type="PROSITE" id="PS50164"/>
    </source>
</evidence>
<gene>
    <name evidence="3" type="ORF">DKK79_02605</name>
</gene>
<dbReference type="PROSITE" id="PS50164">
    <property type="entry name" value="GIY_YIG"/>
    <property type="match status" value="1"/>
</dbReference>
<dbReference type="RefSeq" id="WP_110422720.1">
    <property type="nucleotide sequence ID" value="NZ_QGLP01000004.1"/>
</dbReference>
<dbReference type="Gene3D" id="3.40.1440.10">
    <property type="entry name" value="GIY-YIG endonuclease"/>
    <property type="match status" value="1"/>
</dbReference>
<proteinExistence type="inferred from homology"/>
<feature type="domain" description="GIY-YIG" evidence="2">
    <location>
        <begin position="6"/>
        <end position="81"/>
    </location>
</feature>
<comment type="caution">
    <text evidence="3">The sequence shown here is derived from an EMBL/GenBank/DDBJ whole genome shotgun (WGS) entry which is preliminary data.</text>
</comment>
<reference evidence="3 4" key="1">
    <citation type="submission" date="2018-05" db="EMBL/GenBank/DDBJ databases">
        <title>Reference genomes for bee gut microbiota database.</title>
        <authorList>
            <person name="Ellegaard K.M."/>
        </authorList>
    </citation>
    <scope>NUCLEOTIDE SEQUENCE [LARGE SCALE GENOMIC DNA]</scope>
    <source>
        <strain evidence="3 4">ESL0177</strain>
    </source>
</reference>
<dbReference type="AlphaFoldDB" id="A0A2V4E357"/>
<comment type="similarity">
    <text evidence="1">Belongs to the UPF0213 family.</text>
</comment>
<dbReference type="EMBL" id="QGLP01000004">
    <property type="protein sequence ID" value="PXZ05591.1"/>
    <property type="molecule type" value="Genomic_DNA"/>
</dbReference>
<dbReference type="InterPro" id="IPR035901">
    <property type="entry name" value="GIY-YIG_endonuc_sf"/>
</dbReference>
<name>A0A2V4E357_9GAMM</name>
<dbReference type="InterPro" id="IPR000305">
    <property type="entry name" value="GIY-YIG_endonuc"/>
</dbReference>
<dbReference type="InterPro" id="IPR050190">
    <property type="entry name" value="UPF0213_domain"/>
</dbReference>
<protein>
    <recommendedName>
        <fullName evidence="2">GIY-YIG domain-containing protein</fullName>
    </recommendedName>
</protein>
<sequence>MENNNSIWFLYIIRTAKQSLYTGITTDVARRLHQHQMGKGAKHLKGHKDLSVVYQLSVGQRSTALKLEYRIKQLSKIQKEKLVLLSPNLDELFTFLNLKKIE</sequence>
<dbReference type="Pfam" id="PF01541">
    <property type="entry name" value="GIY-YIG"/>
    <property type="match status" value="1"/>
</dbReference>
<dbReference type="PANTHER" id="PTHR34477:SF1">
    <property type="entry name" value="UPF0213 PROTEIN YHBQ"/>
    <property type="match status" value="1"/>
</dbReference>
<dbReference type="PANTHER" id="PTHR34477">
    <property type="entry name" value="UPF0213 PROTEIN YHBQ"/>
    <property type="match status" value="1"/>
</dbReference>
<dbReference type="Proteomes" id="UP000247483">
    <property type="component" value="Unassembled WGS sequence"/>
</dbReference>